<dbReference type="NCBIfam" id="TIGR00531">
    <property type="entry name" value="BCCP"/>
    <property type="match status" value="1"/>
</dbReference>
<evidence type="ECO:0000313" key="12">
    <source>
        <dbReference type="Proteomes" id="UP000886757"/>
    </source>
</evidence>
<protein>
    <recommendedName>
        <fullName evidence="2 8">Biotin carboxyl carrier protein of acetyl-CoA carboxylase</fullName>
    </recommendedName>
</protein>
<evidence type="ECO:0000256" key="2">
    <source>
        <dbReference type="ARBA" id="ARBA00017562"/>
    </source>
</evidence>
<keyword evidence="5 8" id="KW-0443">Lipid metabolism</keyword>
<reference evidence="11" key="2">
    <citation type="journal article" date="2021" name="PeerJ">
        <title>Extensive microbial diversity within the chicken gut microbiome revealed by metagenomics and culture.</title>
        <authorList>
            <person name="Gilroy R."/>
            <person name="Ravi A."/>
            <person name="Getino M."/>
            <person name="Pursley I."/>
            <person name="Horton D.L."/>
            <person name="Alikhan N.F."/>
            <person name="Baker D."/>
            <person name="Gharbi K."/>
            <person name="Hall N."/>
            <person name="Watson M."/>
            <person name="Adriaenssens E.M."/>
            <person name="Foster-Nyarko E."/>
            <person name="Jarju S."/>
            <person name="Secka A."/>
            <person name="Antonio M."/>
            <person name="Oren A."/>
            <person name="Chaudhuri R.R."/>
            <person name="La Ragione R."/>
            <person name="Hildebrand F."/>
            <person name="Pallen M.J."/>
        </authorList>
    </citation>
    <scope>NUCLEOTIDE SEQUENCE</scope>
    <source>
        <strain evidence="11">ChiSjej4B22-8148</strain>
    </source>
</reference>
<dbReference type="PROSITE" id="PS00188">
    <property type="entry name" value="BIOTIN"/>
    <property type="match status" value="1"/>
</dbReference>
<keyword evidence="3 8" id="KW-0444">Lipid biosynthesis</keyword>
<comment type="caution">
    <text evidence="11">The sequence shown here is derived from an EMBL/GenBank/DDBJ whole genome shotgun (WGS) entry which is preliminary data.</text>
</comment>
<dbReference type="FunFam" id="2.40.50.100:FF:000003">
    <property type="entry name" value="Acetyl-CoA carboxylase biotin carboxyl carrier protein"/>
    <property type="match status" value="1"/>
</dbReference>
<evidence type="ECO:0000259" key="10">
    <source>
        <dbReference type="PROSITE" id="PS50968"/>
    </source>
</evidence>
<evidence type="ECO:0000256" key="4">
    <source>
        <dbReference type="ARBA" id="ARBA00022832"/>
    </source>
</evidence>
<evidence type="ECO:0000256" key="6">
    <source>
        <dbReference type="ARBA" id="ARBA00023160"/>
    </source>
</evidence>
<dbReference type="Pfam" id="PF00364">
    <property type="entry name" value="Biotin_lipoyl"/>
    <property type="match status" value="1"/>
</dbReference>
<name>A0A9D1ACV9_9FIRM</name>
<dbReference type="InterPro" id="IPR001249">
    <property type="entry name" value="AcCoA_biotinCC"/>
</dbReference>
<keyword evidence="4 8" id="KW-0276">Fatty acid metabolism</keyword>
<dbReference type="AlphaFoldDB" id="A0A9D1ACV9"/>
<evidence type="ECO:0000313" key="11">
    <source>
        <dbReference type="EMBL" id="HIR13922.1"/>
    </source>
</evidence>
<keyword evidence="6 8" id="KW-0275">Fatty acid biosynthesis</keyword>
<dbReference type="InterPro" id="IPR011053">
    <property type="entry name" value="Single_hybrid_motif"/>
</dbReference>
<gene>
    <name evidence="11" type="primary">accB</name>
    <name evidence="11" type="ORF">IAB31_08375</name>
</gene>
<dbReference type="CDD" id="cd06850">
    <property type="entry name" value="biotinyl_domain"/>
    <property type="match status" value="1"/>
</dbReference>
<evidence type="ECO:0000256" key="5">
    <source>
        <dbReference type="ARBA" id="ARBA00023098"/>
    </source>
</evidence>
<dbReference type="PROSITE" id="PS50968">
    <property type="entry name" value="BIOTINYL_LIPOYL"/>
    <property type="match status" value="1"/>
</dbReference>
<dbReference type="InterPro" id="IPR000089">
    <property type="entry name" value="Biotin_lipoyl"/>
</dbReference>
<evidence type="ECO:0000256" key="9">
    <source>
        <dbReference type="SAM" id="MobiDB-lite"/>
    </source>
</evidence>
<dbReference type="Gene3D" id="2.40.50.100">
    <property type="match status" value="1"/>
</dbReference>
<dbReference type="InterPro" id="IPR050709">
    <property type="entry name" value="Biotin_Carboxyl_Carrier/Decarb"/>
</dbReference>
<evidence type="ECO:0000256" key="8">
    <source>
        <dbReference type="RuleBase" id="RU364072"/>
    </source>
</evidence>
<comment type="pathway">
    <text evidence="1 8">Lipid metabolism; fatty acid biosynthesis.</text>
</comment>
<dbReference type="PRINTS" id="PR01071">
    <property type="entry name" value="ACOABIOTINCC"/>
</dbReference>
<dbReference type="Proteomes" id="UP000886757">
    <property type="component" value="Unassembled WGS sequence"/>
</dbReference>
<evidence type="ECO:0000256" key="3">
    <source>
        <dbReference type="ARBA" id="ARBA00022516"/>
    </source>
</evidence>
<dbReference type="EMBL" id="DVGK01000095">
    <property type="protein sequence ID" value="HIR13922.1"/>
    <property type="molecule type" value="Genomic_DNA"/>
</dbReference>
<evidence type="ECO:0000256" key="7">
    <source>
        <dbReference type="ARBA" id="ARBA00023267"/>
    </source>
</evidence>
<evidence type="ECO:0000256" key="1">
    <source>
        <dbReference type="ARBA" id="ARBA00005194"/>
    </source>
</evidence>
<dbReference type="InterPro" id="IPR001882">
    <property type="entry name" value="Biotin_BS"/>
</dbReference>
<dbReference type="PANTHER" id="PTHR45266">
    <property type="entry name" value="OXALOACETATE DECARBOXYLASE ALPHA CHAIN"/>
    <property type="match status" value="1"/>
</dbReference>
<dbReference type="GO" id="GO:0003989">
    <property type="term" value="F:acetyl-CoA carboxylase activity"/>
    <property type="evidence" value="ECO:0007669"/>
    <property type="project" value="InterPro"/>
</dbReference>
<dbReference type="PANTHER" id="PTHR45266:SF3">
    <property type="entry name" value="OXALOACETATE DECARBOXYLASE ALPHA CHAIN"/>
    <property type="match status" value="1"/>
</dbReference>
<organism evidence="11 12">
    <name type="scientific">Candidatus Choladousia intestinavium</name>
    <dbReference type="NCBI Taxonomy" id="2840727"/>
    <lineage>
        <taxon>Bacteria</taxon>
        <taxon>Bacillati</taxon>
        <taxon>Bacillota</taxon>
        <taxon>Clostridia</taxon>
        <taxon>Lachnospirales</taxon>
        <taxon>Lachnospiraceae</taxon>
        <taxon>Lachnospiraceae incertae sedis</taxon>
        <taxon>Candidatus Choladousia</taxon>
    </lineage>
</organism>
<keyword evidence="7 8" id="KW-0092">Biotin</keyword>
<dbReference type="GO" id="GO:0006633">
    <property type="term" value="P:fatty acid biosynthetic process"/>
    <property type="evidence" value="ECO:0007669"/>
    <property type="project" value="UniProtKB-KW"/>
</dbReference>
<comment type="function">
    <text evidence="8">This protein is a component of the acetyl coenzyme A carboxylase complex; first, biotin carboxylase catalyzes the carboxylation of the carrier protein and then the transcarboxylase transfers the carboxyl group to form malonyl-CoA.</text>
</comment>
<accession>A0A9D1ACV9</accession>
<reference evidence="11" key="1">
    <citation type="submission" date="2020-10" db="EMBL/GenBank/DDBJ databases">
        <authorList>
            <person name="Gilroy R."/>
        </authorList>
    </citation>
    <scope>NUCLEOTIDE SEQUENCE</scope>
    <source>
        <strain evidence="11">ChiSjej4B22-8148</strain>
    </source>
</reference>
<dbReference type="SUPFAM" id="SSF51230">
    <property type="entry name" value="Single hybrid motif"/>
    <property type="match status" value="1"/>
</dbReference>
<feature type="domain" description="Lipoyl-binding" evidence="10">
    <location>
        <begin position="67"/>
        <end position="143"/>
    </location>
</feature>
<sequence length="144" mass="16353">MQFGLEDILTLMEKMEQTGLSGFVYRDQDTEIRLKGKKAPSQKKACRQSGQTEISEEKACEEEKENLKEVLCPMVGTFYAAPSQDDEPFVSVGDTVKKGQVIGIVEAMKLMNEIRSEYSGVVEEILVQNEELVEYEQPLIRIRQ</sequence>
<proteinExistence type="predicted"/>
<dbReference type="GO" id="GO:0009317">
    <property type="term" value="C:acetyl-CoA carboxylase complex"/>
    <property type="evidence" value="ECO:0007669"/>
    <property type="project" value="InterPro"/>
</dbReference>
<feature type="region of interest" description="Disordered" evidence="9">
    <location>
        <begin position="39"/>
        <end position="60"/>
    </location>
</feature>